<dbReference type="AlphaFoldDB" id="A0AAX6HZD7"/>
<keyword evidence="3" id="KW-0539">Nucleus</keyword>
<dbReference type="CDD" id="cd02909">
    <property type="entry name" value="cupin_pirin_N"/>
    <property type="match status" value="1"/>
</dbReference>
<reference evidence="8" key="2">
    <citation type="submission" date="2023-04" db="EMBL/GenBank/DDBJ databases">
        <authorList>
            <person name="Bruccoleri R.E."/>
            <person name="Oakeley E.J."/>
            <person name="Faust A.-M."/>
            <person name="Dessus-Babus S."/>
            <person name="Altorfer M."/>
            <person name="Burckhardt D."/>
            <person name="Oertli M."/>
            <person name="Naumann U."/>
            <person name="Petersen F."/>
            <person name="Wong J."/>
        </authorList>
    </citation>
    <scope>NUCLEOTIDE SEQUENCE</scope>
    <source>
        <strain evidence="8">GSM-AAB239-AS_SAM_17_03QT</strain>
        <tissue evidence="8">Leaf</tissue>
    </source>
</reference>
<dbReference type="Pfam" id="PF02678">
    <property type="entry name" value="Pirin"/>
    <property type="match status" value="1"/>
</dbReference>
<dbReference type="InterPro" id="IPR011051">
    <property type="entry name" value="RmlC_Cupin_sf"/>
</dbReference>
<comment type="similarity">
    <text evidence="2 5">Belongs to the pirin family.</text>
</comment>
<feature type="binding site" evidence="4">
    <location>
        <position position="160"/>
    </location>
    <ligand>
        <name>Fe cation</name>
        <dbReference type="ChEBI" id="CHEBI:24875"/>
    </ligand>
</feature>
<dbReference type="FunFam" id="2.60.120.10:FF:000055">
    <property type="entry name" value="pirin"/>
    <property type="match status" value="1"/>
</dbReference>
<gene>
    <name evidence="8" type="ORF">M6B38_279885</name>
</gene>
<dbReference type="PIRSF" id="PIRSF006232">
    <property type="entry name" value="Pirin"/>
    <property type="match status" value="1"/>
</dbReference>
<dbReference type="Pfam" id="PF05726">
    <property type="entry name" value="Pirin_C"/>
    <property type="match status" value="1"/>
</dbReference>
<keyword evidence="4" id="KW-0408">Iron</keyword>
<dbReference type="PANTHER" id="PTHR13903">
    <property type="entry name" value="PIRIN-RELATED"/>
    <property type="match status" value="1"/>
</dbReference>
<evidence type="ECO:0000256" key="3">
    <source>
        <dbReference type="ARBA" id="ARBA00023242"/>
    </source>
</evidence>
<organism evidence="8 9">
    <name type="scientific">Iris pallida</name>
    <name type="common">Sweet iris</name>
    <dbReference type="NCBI Taxonomy" id="29817"/>
    <lineage>
        <taxon>Eukaryota</taxon>
        <taxon>Viridiplantae</taxon>
        <taxon>Streptophyta</taxon>
        <taxon>Embryophyta</taxon>
        <taxon>Tracheophyta</taxon>
        <taxon>Spermatophyta</taxon>
        <taxon>Magnoliopsida</taxon>
        <taxon>Liliopsida</taxon>
        <taxon>Asparagales</taxon>
        <taxon>Iridaceae</taxon>
        <taxon>Iridoideae</taxon>
        <taxon>Irideae</taxon>
        <taxon>Iris</taxon>
    </lineage>
</organism>
<protein>
    <submittedName>
        <fullName evidence="8">Pirin-like protein</fullName>
    </submittedName>
</protein>
<reference evidence="8" key="1">
    <citation type="journal article" date="2023" name="GigaByte">
        <title>Genome assembly of the bearded iris, Iris pallida Lam.</title>
        <authorList>
            <person name="Bruccoleri R.E."/>
            <person name="Oakeley E.J."/>
            <person name="Faust A.M.E."/>
            <person name="Altorfer M."/>
            <person name="Dessus-Babus S."/>
            <person name="Burckhardt D."/>
            <person name="Oertli M."/>
            <person name="Naumann U."/>
            <person name="Petersen F."/>
            <person name="Wong J."/>
        </authorList>
    </citation>
    <scope>NUCLEOTIDE SEQUENCE</scope>
    <source>
        <strain evidence="8">GSM-AAB239-AS_SAM_17_03QT</strain>
    </source>
</reference>
<comment type="caution">
    <text evidence="8">The sequence shown here is derived from an EMBL/GenBank/DDBJ whole genome shotgun (WGS) entry which is preliminary data.</text>
</comment>
<dbReference type="InterPro" id="IPR008778">
    <property type="entry name" value="Pirin_C_dom"/>
</dbReference>
<dbReference type="InterPro" id="IPR014710">
    <property type="entry name" value="RmlC-like_jellyroll"/>
</dbReference>
<proteinExistence type="inferred from homology"/>
<feature type="binding site" evidence="4">
    <location>
        <position position="158"/>
    </location>
    <ligand>
        <name>Fe cation</name>
        <dbReference type="ChEBI" id="CHEBI:24875"/>
    </ligand>
</feature>
<dbReference type="InterPro" id="IPR012093">
    <property type="entry name" value="Pirin"/>
</dbReference>
<dbReference type="GO" id="GO:0046872">
    <property type="term" value="F:metal ion binding"/>
    <property type="evidence" value="ECO:0007669"/>
    <property type="project" value="UniProtKB-KW"/>
</dbReference>
<dbReference type="SUPFAM" id="SSF51182">
    <property type="entry name" value="RmlC-like cupins"/>
    <property type="match status" value="1"/>
</dbReference>
<keyword evidence="4" id="KW-0479">Metal-binding</keyword>
<dbReference type="InterPro" id="IPR003829">
    <property type="entry name" value="Pirin_N_dom"/>
</dbReference>
<feature type="domain" description="Pirin C-terminal" evidence="7">
    <location>
        <begin position="228"/>
        <end position="333"/>
    </location>
</feature>
<feature type="domain" description="Pirin N-terminal" evidence="6">
    <location>
        <begin position="82"/>
        <end position="175"/>
    </location>
</feature>
<evidence type="ECO:0000256" key="1">
    <source>
        <dbReference type="ARBA" id="ARBA00004123"/>
    </source>
</evidence>
<dbReference type="Gene3D" id="2.60.120.10">
    <property type="entry name" value="Jelly Rolls"/>
    <property type="match status" value="2"/>
</dbReference>
<name>A0AAX6HZD7_IRIPA</name>
<feature type="binding site" evidence="4">
    <location>
        <position position="114"/>
    </location>
    <ligand>
        <name>Fe cation</name>
        <dbReference type="ChEBI" id="CHEBI:24875"/>
    </ligand>
</feature>
<dbReference type="PANTHER" id="PTHR13903:SF8">
    <property type="entry name" value="PIRIN"/>
    <property type="match status" value="1"/>
</dbReference>
<evidence type="ECO:0000313" key="9">
    <source>
        <dbReference type="Proteomes" id="UP001140949"/>
    </source>
</evidence>
<dbReference type="CDD" id="cd02247">
    <property type="entry name" value="cupin_pirin_C"/>
    <property type="match status" value="1"/>
</dbReference>
<dbReference type="EMBL" id="JANAVB010005600">
    <property type="protein sequence ID" value="KAJ6845917.1"/>
    <property type="molecule type" value="Genomic_DNA"/>
</dbReference>
<dbReference type="Proteomes" id="UP001140949">
    <property type="component" value="Unassembled WGS sequence"/>
</dbReference>
<comment type="cofactor">
    <cofactor evidence="4">
        <name>Fe cation</name>
        <dbReference type="ChEBI" id="CHEBI:24875"/>
    </cofactor>
    <text evidence="4">Binds 1 Fe cation per subunit.</text>
</comment>
<dbReference type="GO" id="GO:0005634">
    <property type="term" value="C:nucleus"/>
    <property type="evidence" value="ECO:0007669"/>
    <property type="project" value="UniProtKB-SubCell"/>
</dbReference>
<evidence type="ECO:0000259" key="6">
    <source>
        <dbReference type="Pfam" id="PF02678"/>
    </source>
</evidence>
<evidence type="ECO:0000256" key="5">
    <source>
        <dbReference type="RuleBase" id="RU003457"/>
    </source>
</evidence>
<evidence type="ECO:0000256" key="2">
    <source>
        <dbReference type="ARBA" id="ARBA00008416"/>
    </source>
</evidence>
<feature type="binding site" evidence="4">
    <location>
        <position position="116"/>
    </location>
    <ligand>
        <name>Fe cation</name>
        <dbReference type="ChEBI" id="CHEBI:24875"/>
    </ligand>
</feature>
<evidence type="ECO:0000256" key="4">
    <source>
        <dbReference type="PIRSR" id="PIRSR006232-1"/>
    </source>
</evidence>
<evidence type="ECO:0000313" key="8">
    <source>
        <dbReference type="EMBL" id="KAJ6845917.1"/>
    </source>
</evidence>
<comment type="subcellular location">
    <subcellularLocation>
        <location evidence="1">Nucleus</location>
    </subcellularLocation>
</comment>
<accession>A0AAX6HZD7</accession>
<keyword evidence="9" id="KW-1185">Reference proteome</keyword>
<evidence type="ECO:0000259" key="7">
    <source>
        <dbReference type="Pfam" id="PF05726"/>
    </source>
</evidence>
<sequence length="345" mass="38626">MLIMTNMMMGFMRASSPIYSPLLFKTSPINNTLGRRRRSTHRFITTTMSTCYEEMTPSFERPRPVVKKVLARQQHEGEGAIVRRSIGRPELKNLDPFLMLDEFSVSAPAGFPDHPHRGFETVTYMLEGAFTHQDFSGHRGTIRAGDLQWMTAGRGIIHSEMPAGEGVQKGLQLWINLSSKDKMIEPRYQELQSKDVARAEKDGVEVRIIAGEAFGVRSPVYTRTPTMYLDFTMKPGSQLHQPVPGSWNAFVYIIEGEGVFGSSGASAVSSHHVIVLGPGDGLSVWNQSAGPLRFVLVGGQPLNEPVVQYGPFVMNTQAEIQQTFEDYHYCKNGFEKAKQWRSQSH</sequence>